<accession>A0ABX8V5V0</accession>
<reference evidence="1 2" key="1">
    <citation type="submission" date="2021-07" db="EMBL/GenBank/DDBJ databases">
        <title>Flavobacterium WSW3-B6 sp.nov, isolated from seaweed.</title>
        <authorList>
            <person name="Muhammad N."/>
            <person name="Ho H."/>
            <person name="Lee Y.-J."/>
            <person name="Nguyen T."/>
            <person name="Ho J."/>
            <person name="Kim S.-G."/>
        </authorList>
    </citation>
    <scope>NUCLEOTIDE SEQUENCE [LARGE SCALE GENOMIC DNA]</scope>
    <source>
        <strain evidence="1 2">WSW3-B6</strain>
    </source>
</reference>
<organism evidence="1 2">
    <name type="scientific">Flavobacterium litorale</name>
    <dbReference type="NCBI Taxonomy" id="2856519"/>
    <lineage>
        <taxon>Bacteria</taxon>
        <taxon>Pseudomonadati</taxon>
        <taxon>Bacteroidota</taxon>
        <taxon>Flavobacteriia</taxon>
        <taxon>Flavobacteriales</taxon>
        <taxon>Flavobacteriaceae</taxon>
        <taxon>Flavobacterium</taxon>
    </lineage>
</organism>
<evidence type="ECO:0008006" key="3">
    <source>
        <dbReference type="Google" id="ProtNLM"/>
    </source>
</evidence>
<gene>
    <name evidence="1" type="ORF">K1I41_11860</name>
</gene>
<keyword evidence="2" id="KW-1185">Reference proteome</keyword>
<name>A0ABX8V5V0_9FLAO</name>
<proteinExistence type="predicted"/>
<evidence type="ECO:0000313" key="1">
    <source>
        <dbReference type="EMBL" id="QYJ68206.1"/>
    </source>
</evidence>
<dbReference type="RefSeq" id="WP_220640549.1">
    <property type="nucleotide sequence ID" value="NZ_CP080429.1"/>
</dbReference>
<evidence type="ECO:0000313" key="2">
    <source>
        <dbReference type="Proteomes" id="UP000825381"/>
    </source>
</evidence>
<dbReference type="EMBL" id="CP080429">
    <property type="protein sequence ID" value="QYJ68206.1"/>
    <property type="molecule type" value="Genomic_DNA"/>
</dbReference>
<protein>
    <recommendedName>
        <fullName evidence="3">Addiction module component</fullName>
    </recommendedName>
</protein>
<sequence>MQSLQIQKDKLSLIEWITQIEDVVVLNKLKAIMTEDENSNFLLSEEQQLILKETAKKYHSGEERTYTWQEIKANAAELKKNINEKKA</sequence>
<dbReference type="Proteomes" id="UP000825381">
    <property type="component" value="Chromosome"/>
</dbReference>